<organism evidence="1 2">
    <name type="scientific">Byssochlamys spectabilis (strain No. 5 / NBRC 109023)</name>
    <name type="common">Paecilomyces variotii</name>
    <dbReference type="NCBI Taxonomy" id="1356009"/>
    <lineage>
        <taxon>Eukaryota</taxon>
        <taxon>Fungi</taxon>
        <taxon>Dikarya</taxon>
        <taxon>Ascomycota</taxon>
        <taxon>Pezizomycotina</taxon>
        <taxon>Eurotiomycetes</taxon>
        <taxon>Eurotiomycetidae</taxon>
        <taxon>Eurotiales</taxon>
        <taxon>Thermoascaceae</taxon>
        <taxon>Paecilomyces</taxon>
    </lineage>
</organism>
<dbReference type="OrthoDB" id="4368627at2759"/>
<dbReference type="Proteomes" id="UP000018001">
    <property type="component" value="Unassembled WGS sequence"/>
</dbReference>
<proteinExistence type="predicted"/>
<sequence>MPLGVQKLPGLRSNSQISPQSEQLVDAIVAEKVHGGQSAITNAKSALKSAAATVTMRTINDRPVIANDRGATFLEELSVRVNDLEKNLKQTRKLATYYYDVRKRCYLTYLRDHVDGQKNIYQTEIKDLNEGVVHGGQCVADSEVIPHQPDGPYYFQRIYGVAPEVVDNLSLDKHHSVIEVLNIVGGLRFRGFDLEHKHSLVFQDIVNLLDKGQYDAAQTESRFPRPPLPPIAAQ</sequence>
<comment type="caution">
    <text evidence="1">The sequence shown here is derived from an EMBL/GenBank/DDBJ whole genome shotgun (WGS) entry which is preliminary data.</text>
</comment>
<gene>
    <name evidence="1" type="ORF">PVAR5_0265</name>
</gene>
<name>V5FQ11_BYSSN</name>
<dbReference type="HOGENOM" id="CLU_092478_0_0_1"/>
<dbReference type="InParanoid" id="V5FQ11"/>
<dbReference type="eggNOG" id="ENOG502T5MZ">
    <property type="taxonomic scope" value="Eukaryota"/>
</dbReference>
<dbReference type="EMBL" id="BAUL01000003">
    <property type="protein sequence ID" value="GAD91691.1"/>
    <property type="molecule type" value="Genomic_DNA"/>
</dbReference>
<protein>
    <submittedName>
        <fullName evidence="1">Uncharacterized protein</fullName>
    </submittedName>
</protein>
<keyword evidence="2" id="KW-1185">Reference proteome</keyword>
<accession>V5FQ11</accession>
<evidence type="ECO:0000313" key="2">
    <source>
        <dbReference type="Proteomes" id="UP000018001"/>
    </source>
</evidence>
<reference evidence="2" key="1">
    <citation type="journal article" date="2014" name="Genome Announc.">
        <title>Draft genome sequence of the formaldehyde-resistant fungus Byssochlamys spectabilis No. 5 (anamorph Paecilomyces variotii No. 5) (NBRC109023).</title>
        <authorList>
            <person name="Oka T."/>
            <person name="Ekino K."/>
            <person name="Fukuda K."/>
            <person name="Nomura Y."/>
        </authorList>
    </citation>
    <scope>NUCLEOTIDE SEQUENCE [LARGE SCALE GENOMIC DNA]</scope>
    <source>
        <strain evidence="2">No. 5 / NBRC 109023</strain>
    </source>
</reference>
<dbReference type="AlphaFoldDB" id="V5FQ11"/>
<evidence type="ECO:0000313" key="1">
    <source>
        <dbReference type="EMBL" id="GAD91691.1"/>
    </source>
</evidence>